<name>A0AAV7K316_9METZ</name>
<evidence type="ECO:0000256" key="1">
    <source>
        <dbReference type="SAM" id="Phobius"/>
    </source>
</evidence>
<dbReference type="EMBL" id="JAKMXF010000199">
    <property type="protein sequence ID" value="KAI6655321.1"/>
    <property type="molecule type" value="Genomic_DNA"/>
</dbReference>
<gene>
    <name evidence="3" type="ORF">LOD99_2156</name>
</gene>
<dbReference type="Proteomes" id="UP001165289">
    <property type="component" value="Unassembled WGS sequence"/>
</dbReference>
<feature type="domain" description="Transposable element P transposase-like RNase H" evidence="2">
    <location>
        <begin position="3"/>
        <end position="79"/>
    </location>
</feature>
<evidence type="ECO:0000313" key="4">
    <source>
        <dbReference type="Proteomes" id="UP001165289"/>
    </source>
</evidence>
<keyword evidence="1" id="KW-1133">Transmembrane helix</keyword>
<accession>A0AAV7K316</accession>
<keyword evidence="1" id="KW-0472">Membrane</keyword>
<sequence length="169" mass="19398">MFKSDEIEAAKTILCFMLTSLSKKWSSVVRLFPLTNSKAKDLLPLTPQIICDIEMCGLIIDAIVSDKYPLNVNLFKLLGNNTDLLPCVPHPNASGRSLYLVFDFVHIIKSIRNIWVNQKDDDSIFFCPKFEDISNSTHSVRLVEASFQIFFIIMILHLHFLFQSLKFKI</sequence>
<protein>
    <submittedName>
        <fullName evidence="3">Transposable element P transposase</fullName>
    </submittedName>
</protein>
<feature type="transmembrane region" description="Helical" evidence="1">
    <location>
        <begin position="145"/>
        <end position="162"/>
    </location>
</feature>
<keyword evidence="4" id="KW-1185">Reference proteome</keyword>
<reference evidence="3 4" key="1">
    <citation type="journal article" date="2023" name="BMC Biol.">
        <title>The compact genome of the sponge Oopsacas minuta (Hexactinellida) is lacking key metazoan core genes.</title>
        <authorList>
            <person name="Santini S."/>
            <person name="Schenkelaars Q."/>
            <person name="Jourda C."/>
            <person name="Duchesne M."/>
            <person name="Belahbib H."/>
            <person name="Rocher C."/>
            <person name="Selva M."/>
            <person name="Riesgo A."/>
            <person name="Vervoort M."/>
            <person name="Leys S.P."/>
            <person name="Kodjabachian L."/>
            <person name="Le Bivic A."/>
            <person name="Borchiellini C."/>
            <person name="Claverie J.M."/>
            <person name="Renard E."/>
        </authorList>
    </citation>
    <scope>NUCLEOTIDE SEQUENCE [LARGE SCALE GENOMIC DNA]</scope>
    <source>
        <strain evidence="3">SPO-2</strain>
    </source>
</reference>
<dbReference type="InterPro" id="IPR048365">
    <property type="entry name" value="TNP-like_RNaseH_N"/>
</dbReference>
<evidence type="ECO:0000259" key="2">
    <source>
        <dbReference type="Pfam" id="PF21787"/>
    </source>
</evidence>
<dbReference type="Pfam" id="PF21787">
    <property type="entry name" value="TNP-like_RNaseH_N"/>
    <property type="match status" value="1"/>
</dbReference>
<keyword evidence="1" id="KW-0812">Transmembrane</keyword>
<comment type="caution">
    <text evidence="3">The sequence shown here is derived from an EMBL/GenBank/DDBJ whole genome shotgun (WGS) entry which is preliminary data.</text>
</comment>
<organism evidence="3 4">
    <name type="scientific">Oopsacas minuta</name>
    <dbReference type="NCBI Taxonomy" id="111878"/>
    <lineage>
        <taxon>Eukaryota</taxon>
        <taxon>Metazoa</taxon>
        <taxon>Porifera</taxon>
        <taxon>Hexactinellida</taxon>
        <taxon>Hexasterophora</taxon>
        <taxon>Lyssacinosida</taxon>
        <taxon>Leucopsacidae</taxon>
        <taxon>Oopsacas</taxon>
    </lineage>
</organism>
<dbReference type="AlphaFoldDB" id="A0AAV7K316"/>
<evidence type="ECO:0000313" key="3">
    <source>
        <dbReference type="EMBL" id="KAI6655321.1"/>
    </source>
</evidence>
<proteinExistence type="predicted"/>